<reference evidence="5 6" key="1">
    <citation type="submission" date="2023-09" db="EMBL/GenBank/DDBJ databases">
        <title>Genomes of two closely related lineages of the louse Polyplax serrata with different host specificities.</title>
        <authorList>
            <person name="Martinu J."/>
            <person name="Tarabai H."/>
            <person name="Stefka J."/>
            <person name="Hypsa V."/>
        </authorList>
    </citation>
    <scope>NUCLEOTIDE SEQUENCE [LARGE SCALE GENOMIC DNA]</scope>
    <source>
        <strain evidence="5">98ZLc_SE</strain>
    </source>
</reference>
<name>A0ABR1B2N3_POLSC</name>
<evidence type="ECO:0000256" key="4">
    <source>
        <dbReference type="ARBA" id="ARBA00022842"/>
    </source>
</evidence>
<dbReference type="Gene3D" id="3.40.50.1000">
    <property type="entry name" value="HAD superfamily/HAD-like"/>
    <property type="match status" value="1"/>
</dbReference>
<protein>
    <recommendedName>
        <fullName evidence="7">5'-nucleotidase domain-containing protein 3</fullName>
    </recommendedName>
</protein>
<dbReference type="NCBIfam" id="TIGR02244">
    <property type="entry name" value="HAD-IG-Ncltidse"/>
    <property type="match status" value="1"/>
</dbReference>
<evidence type="ECO:0000256" key="2">
    <source>
        <dbReference type="ARBA" id="ARBA00022723"/>
    </source>
</evidence>
<evidence type="ECO:0000256" key="1">
    <source>
        <dbReference type="ARBA" id="ARBA00009589"/>
    </source>
</evidence>
<dbReference type="InterPro" id="IPR008380">
    <property type="entry name" value="HAD-SF_hydro_IG_5-nucl"/>
</dbReference>
<proteinExistence type="inferred from homology"/>
<dbReference type="InterPro" id="IPR023214">
    <property type="entry name" value="HAD_sf"/>
</dbReference>
<dbReference type="SUPFAM" id="SSF56784">
    <property type="entry name" value="HAD-like"/>
    <property type="match status" value="1"/>
</dbReference>
<dbReference type="PANTHER" id="PTHR12103">
    <property type="entry name" value="5'-NUCLEOTIDASE DOMAIN-CONTAINING"/>
    <property type="match status" value="1"/>
</dbReference>
<dbReference type="PANTHER" id="PTHR12103:SF12">
    <property type="entry name" value="FI20020P1"/>
    <property type="match status" value="1"/>
</dbReference>
<sequence>MFRYFKRSFGLSQKILISNIDLNRICNCLILRNFTTAQLKDIYKTAKATCYSKTPPRDVNPNGVFACNELFLGEISVYGFDYDYTLACYKPSMDLLIFNLGKEALVKKFMYPKDILELEYNPDFTIRGLHYDIEKGLFMKLDSFLQIQLGTVYKGLTPVSDEKVIELYKNKVIPIAYVEAKGKFGQGRSKLYQLADLFSRPEMSLLCCIIDYFNKAKFDYHPEIVFRDVRSAIGSIHPVMHNEVMENTKKYLEENPNMRKLITKLKSADKKLFLITNSPYHFVNKGLNLIVGEDWNDFFDIVIVQARKPKFFTDESTPIRIFDKNLNTQLWDRVSKLEKGTIYCEGTMKQLKEITGWVGSEVLYFGDHPYSDLADVTLEHGWRTGAIIHELTHEIDTLNNPKFKGDSNWLHVLTQLIEAHADLVNDNESAKEMDRWIEERNDLLLR</sequence>
<accession>A0ABR1B2N3</accession>
<comment type="similarity">
    <text evidence="1">Belongs to the 5'(3')-deoxyribonucleotidase family.</text>
</comment>
<gene>
    <name evidence="5" type="ORF">RUM44_004380</name>
</gene>
<organism evidence="5 6">
    <name type="scientific">Polyplax serrata</name>
    <name type="common">Common mouse louse</name>
    <dbReference type="NCBI Taxonomy" id="468196"/>
    <lineage>
        <taxon>Eukaryota</taxon>
        <taxon>Metazoa</taxon>
        <taxon>Ecdysozoa</taxon>
        <taxon>Arthropoda</taxon>
        <taxon>Hexapoda</taxon>
        <taxon>Insecta</taxon>
        <taxon>Pterygota</taxon>
        <taxon>Neoptera</taxon>
        <taxon>Paraneoptera</taxon>
        <taxon>Psocodea</taxon>
        <taxon>Troctomorpha</taxon>
        <taxon>Phthiraptera</taxon>
        <taxon>Anoplura</taxon>
        <taxon>Polyplacidae</taxon>
        <taxon>Polyplax</taxon>
    </lineage>
</organism>
<dbReference type="EMBL" id="JAWJWF010000004">
    <property type="protein sequence ID" value="KAK6633773.1"/>
    <property type="molecule type" value="Genomic_DNA"/>
</dbReference>
<evidence type="ECO:0000256" key="3">
    <source>
        <dbReference type="ARBA" id="ARBA00022801"/>
    </source>
</evidence>
<evidence type="ECO:0000313" key="6">
    <source>
        <dbReference type="Proteomes" id="UP001359485"/>
    </source>
</evidence>
<dbReference type="Pfam" id="PF05761">
    <property type="entry name" value="5_nucleotid"/>
    <property type="match status" value="1"/>
</dbReference>
<dbReference type="InterPro" id="IPR036412">
    <property type="entry name" value="HAD-like_sf"/>
</dbReference>
<evidence type="ECO:0000313" key="5">
    <source>
        <dbReference type="EMBL" id="KAK6633773.1"/>
    </source>
</evidence>
<evidence type="ECO:0008006" key="7">
    <source>
        <dbReference type="Google" id="ProtNLM"/>
    </source>
</evidence>
<keyword evidence="6" id="KW-1185">Reference proteome</keyword>
<keyword evidence="3" id="KW-0378">Hydrolase</keyword>
<keyword evidence="2" id="KW-0479">Metal-binding</keyword>
<dbReference type="Proteomes" id="UP001359485">
    <property type="component" value="Unassembled WGS sequence"/>
</dbReference>
<keyword evidence="4" id="KW-0460">Magnesium</keyword>
<comment type="caution">
    <text evidence="5">The sequence shown here is derived from an EMBL/GenBank/DDBJ whole genome shotgun (WGS) entry which is preliminary data.</text>
</comment>